<evidence type="ECO:0000259" key="9">
    <source>
        <dbReference type="Pfam" id="PF01266"/>
    </source>
</evidence>
<reference evidence="11" key="2">
    <citation type="submission" date="2020-10" db="UniProtKB">
        <authorList>
            <consortium name="WormBaseParasite"/>
        </authorList>
    </citation>
    <scope>IDENTIFICATION</scope>
</reference>
<accession>A0A7E4VRZ4</accession>
<dbReference type="PANTHER" id="PTHR43104">
    <property type="entry name" value="L-2-HYDROXYGLUTARATE DEHYDROGENASE, MITOCHONDRIAL"/>
    <property type="match status" value="1"/>
</dbReference>
<protein>
    <recommendedName>
        <fullName evidence="8">L-2-hydroxyglutarate dehydrogenase, mitochondrial</fullName>
        <ecNumber evidence="7">1.1.99.2</ecNumber>
    </recommendedName>
</protein>
<keyword evidence="3" id="KW-0274">FAD</keyword>
<name>A0A7E4VRZ4_PANRE</name>
<dbReference type="SUPFAM" id="SSF51905">
    <property type="entry name" value="FAD/NAD(P)-binding domain"/>
    <property type="match status" value="1"/>
</dbReference>
<keyword evidence="2" id="KW-0285">Flavoprotein</keyword>
<evidence type="ECO:0000256" key="8">
    <source>
        <dbReference type="ARBA" id="ARBA00041137"/>
    </source>
</evidence>
<evidence type="ECO:0000256" key="3">
    <source>
        <dbReference type="ARBA" id="ARBA00022827"/>
    </source>
</evidence>
<comment type="catalytic activity">
    <reaction evidence="5">
        <text>(S)-2-hydroxyglutarate + A = 2-oxoglutarate + AH2</text>
        <dbReference type="Rhea" id="RHEA:21252"/>
        <dbReference type="ChEBI" id="CHEBI:13193"/>
        <dbReference type="ChEBI" id="CHEBI:16782"/>
        <dbReference type="ChEBI" id="CHEBI:16810"/>
        <dbReference type="ChEBI" id="CHEBI:17499"/>
        <dbReference type="EC" id="1.1.99.2"/>
    </reaction>
</comment>
<dbReference type="Pfam" id="PF01266">
    <property type="entry name" value="DAO"/>
    <property type="match status" value="1"/>
</dbReference>
<evidence type="ECO:0000256" key="2">
    <source>
        <dbReference type="ARBA" id="ARBA00022630"/>
    </source>
</evidence>
<evidence type="ECO:0000313" key="10">
    <source>
        <dbReference type="Proteomes" id="UP000492821"/>
    </source>
</evidence>
<dbReference type="GO" id="GO:0047545">
    <property type="term" value="F:(S)-2-hydroxyglutarate dehydrogenase activity"/>
    <property type="evidence" value="ECO:0007669"/>
    <property type="project" value="UniProtKB-EC"/>
</dbReference>
<evidence type="ECO:0000256" key="5">
    <source>
        <dbReference type="ARBA" id="ARBA00036066"/>
    </source>
</evidence>
<comment type="cofactor">
    <cofactor evidence="1">
        <name>FAD</name>
        <dbReference type="ChEBI" id="CHEBI:57692"/>
    </cofactor>
</comment>
<dbReference type="EC" id="1.1.99.2" evidence="7"/>
<evidence type="ECO:0000313" key="11">
    <source>
        <dbReference type="WBParaSite" id="Pan_g2647.t1"/>
    </source>
</evidence>
<evidence type="ECO:0000256" key="6">
    <source>
        <dbReference type="ARBA" id="ARBA00037941"/>
    </source>
</evidence>
<dbReference type="PANTHER" id="PTHR43104:SF2">
    <property type="entry name" value="L-2-HYDROXYGLUTARATE DEHYDROGENASE, MITOCHONDRIAL"/>
    <property type="match status" value="1"/>
</dbReference>
<reference evidence="10" key="1">
    <citation type="journal article" date="2013" name="Genetics">
        <title>The draft genome and transcriptome of Panagrellus redivivus are shaped by the harsh demands of a free-living lifestyle.</title>
        <authorList>
            <person name="Srinivasan J."/>
            <person name="Dillman A.R."/>
            <person name="Macchietto M.G."/>
            <person name="Heikkinen L."/>
            <person name="Lakso M."/>
            <person name="Fracchia K.M."/>
            <person name="Antoshechkin I."/>
            <person name="Mortazavi A."/>
            <person name="Wong G."/>
            <person name="Sternberg P.W."/>
        </authorList>
    </citation>
    <scope>NUCLEOTIDE SEQUENCE [LARGE SCALE GENOMIC DNA]</scope>
    <source>
        <strain evidence="10">MT8872</strain>
    </source>
</reference>
<evidence type="ECO:0000256" key="4">
    <source>
        <dbReference type="ARBA" id="ARBA00023002"/>
    </source>
</evidence>
<comment type="similarity">
    <text evidence="6">Belongs to the L2HGDH family.</text>
</comment>
<dbReference type="InterPro" id="IPR036188">
    <property type="entry name" value="FAD/NAD-bd_sf"/>
</dbReference>
<dbReference type="Gene3D" id="3.50.50.60">
    <property type="entry name" value="FAD/NAD(P)-binding domain"/>
    <property type="match status" value="1"/>
</dbReference>
<feature type="domain" description="FAD dependent oxidoreductase" evidence="9">
    <location>
        <begin position="7"/>
        <end position="407"/>
    </location>
</feature>
<organism evidence="10 11">
    <name type="scientific">Panagrellus redivivus</name>
    <name type="common">Microworm</name>
    <dbReference type="NCBI Taxonomy" id="6233"/>
    <lineage>
        <taxon>Eukaryota</taxon>
        <taxon>Metazoa</taxon>
        <taxon>Ecdysozoa</taxon>
        <taxon>Nematoda</taxon>
        <taxon>Chromadorea</taxon>
        <taxon>Rhabditida</taxon>
        <taxon>Tylenchina</taxon>
        <taxon>Panagrolaimomorpha</taxon>
        <taxon>Panagrolaimoidea</taxon>
        <taxon>Panagrolaimidae</taxon>
        <taxon>Panagrellus</taxon>
    </lineage>
</organism>
<dbReference type="WBParaSite" id="Pan_g2647.t1">
    <property type="protein sequence ID" value="Pan_g2647.t1"/>
    <property type="gene ID" value="Pan_g2647"/>
</dbReference>
<evidence type="ECO:0000256" key="1">
    <source>
        <dbReference type="ARBA" id="ARBA00001974"/>
    </source>
</evidence>
<keyword evidence="10" id="KW-1185">Reference proteome</keyword>
<keyword evidence="4" id="KW-0560">Oxidoreductase</keyword>
<dbReference type="AlphaFoldDB" id="A0A7E4VRZ4"/>
<dbReference type="InterPro" id="IPR006076">
    <property type="entry name" value="FAD-dep_OxRdtase"/>
</dbReference>
<dbReference type="Gene3D" id="3.30.9.10">
    <property type="entry name" value="D-Amino Acid Oxidase, subunit A, domain 2"/>
    <property type="match status" value="1"/>
</dbReference>
<sequence length="415" mass="44983">MSKSVFDVVVVGAGIVGAATARQLAISRPALSIALIDKEAHVAGHQSGHNSGVIHAGIYYVPGSLKAKLCVQGIDLAYDYLNQKGIPHKKVGKLIVATDETKVKNLEVLFDRATKNGCRDIELVDAKRIKELEPLCRGIKAIWSPHTGIVDWGLVTKHYVNDFEASGGQLFLKHGLRKISHLADSGTHPVLIETDGSKAPKISCKHLITCTGVYSDRIAQLTGCDVLPKMVPIRGEYLKLKPHKSGMVKTNIYPVPDPRFPFLGVHFTPNMKGEILLGPNAVLAFSREGYKFFDFSPKDFIDAVSYSGIRKLMFKYFAFGFGQVYRSFVTRAQVKELQEFVPSLTVADVEAGPAGVRAQAIGANGDLIDDFIFDGGEGALGSRVLHVRNAPSPGATSSLAIAKMIVDQAADKFKL</sequence>
<proteinExistence type="inferred from homology"/>
<dbReference type="Proteomes" id="UP000492821">
    <property type="component" value="Unassembled WGS sequence"/>
</dbReference>
<dbReference type="NCBIfam" id="NF008726">
    <property type="entry name" value="PRK11728.1"/>
    <property type="match status" value="1"/>
</dbReference>
<evidence type="ECO:0000256" key="7">
    <source>
        <dbReference type="ARBA" id="ARBA00038878"/>
    </source>
</evidence>